<keyword evidence="1" id="KW-1133">Transmembrane helix</keyword>
<dbReference type="AlphaFoldDB" id="A0ABC8AJ75"/>
<name>A0ABC8AJ75_9NOCA</name>
<gene>
    <name evidence="2" type="ORF">NS506_00359</name>
</gene>
<feature type="transmembrane region" description="Helical" evidence="1">
    <location>
        <begin position="85"/>
        <end position="106"/>
    </location>
</feature>
<proteinExistence type="predicted"/>
<evidence type="ECO:0000313" key="3">
    <source>
        <dbReference type="Proteomes" id="UP000180166"/>
    </source>
</evidence>
<evidence type="ECO:0000256" key="1">
    <source>
        <dbReference type="SAM" id="Phobius"/>
    </source>
</evidence>
<evidence type="ECO:0008006" key="4">
    <source>
        <dbReference type="Google" id="ProtNLM"/>
    </source>
</evidence>
<dbReference type="InterPro" id="IPR021215">
    <property type="entry name" value="DUF2752"/>
</dbReference>
<organism evidence="2 3">
    <name type="scientific">Nocardia seriolae</name>
    <dbReference type="NCBI Taxonomy" id="37332"/>
    <lineage>
        <taxon>Bacteria</taxon>
        <taxon>Bacillati</taxon>
        <taxon>Actinomycetota</taxon>
        <taxon>Actinomycetes</taxon>
        <taxon>Mycobacteriales</taxon>
        <taxon>Nocardiaceae</taxon>
        <taxon>Nocardia</taxon>
    </lineage>
</organism>
<dbReference type="EMBL" id="CP017839">
    <property type="protein sequence ID" value="APA94443.1"/>
    <property type="molecule type" value="Genomic_DNA"/>
</dbReference>
<dbReference type="KEGG" id="nsr:NS506_00359"/>
<dbReference type="Pfam" id="PF10825">
    <property type="entry name" value="DUF2752"/>
    <property type="match status" value="1"/>
</dbReference>
<sequence>MTRLPLGVVDITAAAMESPARPRWLGVGLPLLAGGAVAGGLALLHFRDPHVQNSYGVCPFYELTGYWCPGCGGLRGLHNLTDGRFLDAIQSNVLILPLTLGFIAWWGTWLVRGFRGSSTPPRLPQVLPKSAMWVALAFLFVFTVVRNTPWGSWIAPV</sequence>
<dbReference type="Proteomes" id="UP000180166">
    <property type="component" value="Chromosome"/>
</dbReference>
<feature type="transmembrane region" description="Helical" evidence="1">
    <location>
        <begin position="126"/>
        <end position="145"/>
    </location>
</feature>
<protein>
    <recommendedName>
        <fullName evidence="4">DUF2752 domain-containing protein</fullName>
    </recommendedName>
</protein>
<reference evidence="2 3" key="1">
    <citation type="submission" date="2016-10" db="EMBL/GenBank/DDBJ databases">
        <title>Genome sequence of Nocardia seriolae strain EM150506, isolated from Anguila japonica.</title>
        <authorList>
            <person name="Han H.-J."/>
        </authorList>
    </citation>
    <scope>NUCLEOTIDE SEQUENCE [LARGE SCALE GENOMIC DNA]</scope>
    <source>
        <strain evidence="2 3">EM150506</strain>
    </source>
</reference>
<accession>A0ABC8AJ75</accession>
<evidence type="ECO:0000313" key="2">
    <source>
        <dbReference type="EMBL" id="APA94443.1"/>
    </source>
</evidence>
<keyword evidence="1" id="KW-0812">Transmembrane</keyword>
<feature type="transmembrane region" description="Helical" evidence="1">
    <location>
        <begin position="24"/>
        <end position="44"/>
    </location>
</feature>
<keyword evidence="1" id="KW-0472">Membrane</keyword>